<gene>
    <name evidence="1" type="ORF">SI859A1_02598</name>
</gene>
<dbReference type="BioCyc" id="AURANTIMONAS:SI859A1_02598-MONOMER"/>
<dbReference type="Pfam" id="PF20104">
    <property type="entry name" value="DUF6494"/>
    <property type="match status" value="1"/>
</dbReference>
<dbReference type="OrthoDB" id="7363684at2"/>
<evidence type="ECO:0000313" key="1">
    <source>
        <dbReference type="EMBL" id="EAS51782.1"/>
    </source>
</evidence>
<evidence type="ECO:0000313" key="2">
    <source>
        <dbReference type="Proteomes" id="UP000000321"/>
    </source>
</evidence>
<comment type="caution">
    <text evidence="1">The sequence shown here is derived from an EMBL/GenBank/DDBJ whole genome shotgun (WGS) entry which is preliminary data.</text>
</comment>
<organism evidence="1 2">
    <name type="scientific">Aurantimonas manganoxydans (strain ATCC BAA-1229 / DSM 21871 / SI85-9A1)</name>
    <dbReference type="NCBI Taxonomy" id="287752"/>
    <lineage>
        <taxon>Bacteria</taxon>
        <taxon>Pseudomonadati</taxon>
        <taxon>Pseudomonadota</taxon>
        <taxon>Alphaproteobacteria</taxon>
        <taxon>Hyphomicrobiales</taxon>
        <taxon>Aurantimonadaceae</taxon>
        <taxon>Aurantimonas</taxon>
    </lineage>
</organism>
<dbReference type="EMBL" id="AAPJ01000001">
    <property type="protein sequence ID" value="EAS51782.1"/>
    <property type="molecule type" value="Genomic_DNA"/>
</dbReference>
<name>Q1YLE9_AURMS</name>
<protein>
    <submittedName>
        <fullName evidence="1">Uncharacterized protein</fullName>
    </submittedName>
</protein>
<dbReference type="HOGENOM" id="CLU_193005_0_0_5"/>
<accession>Q1YLE9</accession>
<dbReference type="AlphaFoldDB" id="Q1YLE9"/>
<proteinExistence type="predicted"/>
<sequence length="63" mass="6991">MSEEAFNMSLRKFLKQVGVTSQREIEELVRSGKAGSGPLKVRMHLTAEGEPLDHVVEGEIQLP</sequence>
<dbReference type="RefSeq" id="WP_009210420.1">
    <property type="nucleotide sequence ID" value="NZ_BBWP01000002.1"/>
</dbReference>
<dbReference type="InterPro" id="IPR045471">
    <property type="entry name" value="DUF6494"/>
</dbReference>
<keyword evidence="2" id="KW-1185">Reference proteome</keyword>
<reference evidence="1 2" key="1">
    <citation type="journal article" date="2008" name="Appl. Environ. Microbiol.">
        <title>Genomic insights into Mn(II) oxidation by the marine alphaproteobacterium Aurantimonas sp. strain SI85-9A1.</title>
        <authorList>
            <person name="Dick G.J."/>
            <person name="Podell S."/>
            <person name="Johnson H.A."/>
            <person name="Rivera-Espinoza Y."/>
            <person name="Bernier-Latmani R."/>
            <person name="McCarthy J.K."/>
            <person name="Torpey J.W."/>
            <person name="Clement B.G."/>
            <person name="Gaasterland T."/>
            <person name="Tebo B.M."/>
        </authorList>
    </citation>
    <scope>NUCLEOTIDE SEQUENCE [LARGE SCALE GENOMIC DNA]</scope>
    <source>
        <strain evidence="1 2">SI85-9A1</strain>
    </source>
</reference>
<dbReference type="Proteomes" id="UP000000321">
    <property type="component" value="Unassembled WGS sequence"/>
</dbReference>